<reference evidence="4 5" key="1">
    <citation type="journal article" date="2016" name="Nat. Commun.">
        <title>Thousands of microbial genomes shed light on interconnected biogeochemical processes in an aquifer system.</title>
        <authorList>
            <person name="Anantharaman K."/>
            <person name="Brown C.T."/>
            <person name="Hug L.A."/>
            <person name="Sharon I."/>
            <person name="Castelle C.J."/>
            <person name="Probst A.J."/>
            <person name="Thomas B.C."/>
            <person name="Singh A."/>
            <person name="Wilkins M.J."/>
            <person name="Karaoz U."/>
            <person name="Brodie E.L."/>
            <person name="Williams K.H."/>
            <person name="Hubbard S.S."/>
            <person name="Banfield J.F."/>
        </authorList>
    </citation>
    <scope>NUCLEOTIDE SEQUENCE [LARGE SCALE GENOMIC DNA]</scope>
</reference>
<evidence type="ECO:0000313" key="4">
    <source>
        <dbReference type="EMBL" id="OGC03590.1"/>
    </source>
</evidence>
<keyword evidence="2" id="KW-0472">Membrane</keyword>
<comment type="caution">
    <text evidence="4">The sequence shown here is derived from an EMBL/GenBank/DDBJ whole genome shotgun (WGS) entry which is preliminary data.</text>
</comment>
<protein>
    <recommendedName>
        <fullName evidence="3">Organic solvent tolerance-like N-terminal domain-containing protein</fullName>
    </recommendedName>
</protein>
<dbReference type="InterPro" id="IPR005653">
    <property type="entry name" value="OstA-like_N"/>
</dbReference>
<dbReference type="Gene3D" id="2.60.450.10">
    <property type="entry name" value="Lipopolysaccharide (LPS) transport protein A like domain"/>
    <property type="match status" value="3"/>
</dbReference>
<keyword evidence="2" id="KW-1133">Transmembrane helix</keyword>
<evidence type="ECO:0000259" key="3">
    <source>
        <dbReference type="Pfam" id="PF03968"/>
    </source>
</evidence>
<dbReference type="Pfam" id="PF03968">
    <property type="entry name" value="LptD_N"/>
    <property type="match status" value="2"/>
</dbReference>
<dbReference type="InterPro" id="IPR050218">
    <property type="entry name" value="LptD"/>
</dbReference>
<accession>A0A1F4R648</accession>
<feature type="transmembrane region" description="Helical" evidence="2">
    <location>
        <begin position="9"/>
        <end position="28"/>
    </location>
</feature>
<keyword evidence="1" id="KW-0998">Cell outer membrane</keyword>
<dbReference type="EMBL" id="METP01000057">
    <property type="protein sequence ID" value="OGC03590.1"/>
    <property type="molecule type" value="Genomic_DNA"/>
</dbReference>
<sequence>MDENISWKVVYLATIFSLIVLGFAYWLISPKGSEYFTEEKTAKIAEFKNTRISGKKEGKRLWEFFAAEGWSNKNREITFLNHVSKGKIYRAGEVVVTELTAPYAKAYRSTDIVEVFGFPEGQNQGATELKASINLGKISKCSDPGEWNRFKADCLKHIPNDDRSEMAGHVELHKKDSSIYADKINIDHSKDIADISDNIRLQRKDGVLKADQIRYFSNEEKMDANGNVDLNVAEGRIKTRVKASRASFFTDITKLMTLQGSLEVVQGKKIAVANEGTYSQKNKALTLKGSSKTVFGKAQAILKETTVKKLKNIEAKQILTQQTVLTSDEIVFSTQDGKVDASGNVFVTQKDRAAKSDRAIYDDSEETLTLTGNVFMKKEGEWVKARKVIVSVVNETFEAIGEVEAEFTL</sequence>
<dbReference type="Proteomes" id="UP000176938">
    <property type="component" value="Unassembled WGS sequence"/>
</dbReference>
<dbReference type="GO" id="GO:1990351">
    <property type="term" value="C:transporter complex"/>
    <property type="evidence" value="ECO:0007669"/>
    <property type="project" value="TreeGrafter"/>
</dbReference>
<evidence type="ECO:0000256" key="2">
    <source>
        <dbReference type="SAM" id="Phobius"/>
    </source>
</evidence>
<proteinExistence type="predicted"/>
<keyword evidence="2" id="KW-0812">Transmembrane</keyword>
<evidence type="ECO:0000256" key="1">
    <source>
        <dbReference type="ARBA" id="ARBA00023237"/>
    </source>
</evidence>
<feature type="domain" description="Organic solvent tolerance-like N-terminal" evidence="3">
    <location>
        <begin position="323"/>
        <end position="393"/>
    </location>
</feature>
<dbReference type="PANTHER" id="PTHR30189:SF1">
    <property type="entry name" value="LPS-ASSEMBLY PROTEIN LPTD"/>
    <property type="match status" value="1"/>
</dbReference>
<dbReference type="AlphaFoldDB" id="A0A1F4R648"/>
<dbReference type="GO" id="GO:0009279">
    <property type="term" value="C:cell outer membrane"/>
    <property type="evidence" value="ECO:0007669"/>
    <property type="project" value="TreeGrafter"/>
</dbReference>
<gene>
    <name evidence="4" type="ORF">A3H38_05320</name>
</gene>
<feature type="domain" description="Organic solvent tolerance-like N-terminal" evidence="3">
    <location>
        <begin position="161"/>
        <end position="282"/>
    </location>
</feature>
<organism evidence="4 5">
    <name type="scientific">candidate division WOR-1 bacterium RIFCSPLOWO2_02_FULL_46_20</name>
    <dbReference type="NCBI Taxonomy" id="1802567"/>
    <lineage>
        <taxon>Bacteria</taxon>
        <taxon>Bacillati</taxon>
        <taxon>Saganbacteria</taxon>
    </lineage>
</organism>
<evidence type="ECO:0000313" key="5">
    <source>
        <dbReference type="Proteomes" id="UP000176938"/>
    </source>
</evidence>
<dbReference type="PANTHER" id="PTHR30189">
    <property type="entry name" value="LPS-ASSEMBLY PROTEIN"/>
    <property type="match status" value="1"/>
</dbReference>
<name>A0A1F4R648_UNCSA</name>